<dbReference type="InterPro" id="IPR001083">
    <property type="entry name" value="Cu_fist_DNA-bd_dom"/>
</dbReference>
<proteinExistence type="predicted"/>
<dbReference type="InterPro" id="IPR001878">
    <property type="entry name" value="Znf_CCHC"/>
</dbReference>
<feature type="compositionally biased region" description="Basic residues" evidence="2">
    <location>
        <begin position="326"/>
        <end position="338"/>
    </location>
</feature>
<feature type="domain" description="CCHC-type" evidence="4">
    <location>
        <begin position="223"/>
        <end position="238"/>
    </location>
</feature>
<feature type="compositionally biased region" description="Polar residues" evidence="2">
    <location>
        <begin position="301"/>
        <end position="313"/>
    </location>
</feature>
<gene>
    <name evidence="5" type="ORF">TAV2_LOCUS22766</name>
</gene>
<dbReference type="Proteomes" id="UP000836841">
    <property type="component" value="Chromosome 7"/>
</dbReference>
<dbReference type="EMBL" id="OU466863">
    <property type="protein sequence ID" value="CAH2080219.1"/>
    <property type="molecule type" value="Genomic_DNA"/>
</dbReference>
<feature type="domain" description="Copper-fist" evidence="3">
    <location>
        <begin position="218"/>
        <end position="253"/>
    </location>
</feature>
<accession>A0AAU9TA77</accession>
<evidence type="ECO:0000313" key="6">
    <source>
        <dbReference type="Proteomes" id="UP000836841"/>
    </source>
</evidence>
<feature type="compositionally biased region" description="Polar residues" evidence="2">
    <location>
        <begin position="341"/>
        <end position="363"/>
    </location>
</feature>
<evidence type="ECO:0000256" key="2">
    <source>
        <dbReference type="SAM" id="MobiDB-lite"/>
    </source>
</evidence>
<feature type="non-terminal residue" evidence="5">
    <location>
        <position position="1"/>
    </location>
</feature>
<keyword evidence="6" id="KW-1185">Reference proteome</keyword>
<dbReference type="GO" id="GO:0008270">
    <property type="term" value="F:zinc ion binding"/>
    <property type="evidence" value="ECO:0007669"/>
    <property type="project" value="UniProtKB-KW"/>
</dbReference>
<keyword evidence="1" id="KW-0862">Zinc</keyword>
<organism evidence="5 6">
    <name type="scientific">Thlaspi arvense</name>
    <name type="common">Field penny-cress</name>
    <dbReference type="NCBI Taxonomy" id="13288"/>
    <lineage>
        <taxon>Eukaryota</taxon>
        <taxon>Viridiplantae</taxon>
        <taxon>Streptophyta</taxon>
        <taxon>Embryophyta</taxon>
        <taxon>Tracheophyta</taxon>
        <taxon>Spermatophyta</taxon>
        <taxon>Magnoliopsida</taxon>
        <taxon>eudicotyledons</taxon>
        <taxon>Gunneridae</taxon>
        <taxon>Pentapetalae</taxon>
        <taxon>rosids</taxon>
        <taxon>malvids</taxon>
        <taxon>Brassicales</taxon>
        <taxon>Brassicaceae</taxon>
        <taxon>Thlaspideae</taxon>
        <taxon>Thlaspi</taxon>
    </lineage>
</organism>
<keyword evidence="1" id="KW-0863">Zinc-finger</keyword>
<evidence type="ECO:0000259" key="3">
    <source>
        <dbReference type="PROSITE" id="PS50073"/>
    </source>
</evidence>
<dbReference type="PROSITE" id="PS50158">
    <property type="entry name" value="ZF_CCHC"/>
    <property type="match status" value="1"/>
</dbReference>
<feature type="region of interest" description="Disordered" evidence="2">
    <location>
        <begin position="187"/>
        <end position="385"/>
    </location>
</feature>
<evidence type="ECO:0000259" key="4">
    <source>
        <dbReference type="PROSITE" id="PS50158"/>
    </source>
</evidence>
<feature type="region of interest" description="Disordered" evidence="2">
    <location>
        <begin position="414"/>
        <end position="437"/>
    </location>
</feature>
<evidence type="ECO:0000313" key="5">
    <source>
        <dbReference type="EMBL" id="CAH2080219.1"/>
    </source>
</evidence>
<evidence type="ECO:0000256" key="1">
    <source>
        <dbReference type="PROSITE-ProRule" id="PRU00047"/>
    </source>
</evidence>
<dbReference type="GO" id="GO:0003677">
    <property type="term" value="F:DNA binding"/>
    <property type="evidence" value="ECO:0007669"/>
    <property type="project" value="InterPro"/>
</dbReference>
<dbReference type="AlphaFoldDB" id="A0AAU9TA77"/>
<protein>
    <recommendedName>
        <fullName evidence="7">CCHC-type domain-containing protein</fullName>
    </recommendedName>
</protein>
<reference evidence="5 6" key="1">
    <citation type="submission" date="2022-03" db="EMBL/GenBank/DDBJ databases">
        <authorList>
            <person name="Nunn A."/>
            <person name="Chopra R."/>
            <person name="Nunn A."/>
            <person name="Contreras Garrido A."/>
        </authorList>
    </citation>
    <scope>NUCLEOTIDE SEQUENCE [LARGE SCALE GENOMIC DNA]</scope>
</reference>
<dbReference type="GO" id="GO:0003700">
    <property type="term" value="F:DNA-binding transcription factor activity"/>
    <property type="evidence" value="ECO:0007669"/>
    <property type="project" value="InterPro"/>
</dbReference>
<sequence length="437" mass="48649">MSFDLFFNAGGYWARDGSYLGGDPHEGYEDNMSKISWFPPETIEREDIEDDETMQKAARIAAEFRENPNISAMQLQNKLLRCNINVPWTICERTMKMKELKEYDPVAHADLKINIWVPWTRLFLVSGILCSHICSALRLEKNADQNPRTLISSWYSTENLKRCYEIPMGPVNGMNLWKITTDEMVRPSFFKSPGGRPPGKKRKKEKGEKEAPGVGKRGIKIHCGNCGEEGHNKSRCKNAEKPKPPKKPPGRPRVRPIADSAQQPGSLAVSASAWDSAEPASLSQPVQNEIWRPWGEAEGRSFSQSAEGESLSQLAEDLPSLSSALPKRKPGRPRKYPHKGASSSQPSNETIKPQKGASSSQPTYDRGPTTIPREGYGIFTSPVTGDDYIQVGRSVTDARDNTILPSTLYNAREQKKLDVARRHGRGRGRGRASGSSQ</sequence>
<dbReference type="PROSITE" id="PS50073">
    <property type="entry name" value="COPPER_FIST_2"/>
    <property type="match status" value="1"/>
</dbReference>
<evidence type="ECO:0008006" key="7">
    <source>
        <dbReference type="Google" id="ProtNLM"/>
    </source>
</evidence>
<keyword evidence="1" id="KW-0479">Metal-binding</keyword>
<feature type="compositionally biased region" description="Basic residues" evidence="2">
    <location>
        <begin position="244"/>
        <end position="254"/>
    </location>
</feature>
<dbReference type="GO" id="GO:0005507">
    <property type="term" value="F:copper ion binding"/>
    <property type="evidence" value="ECO:0007669"/>
    <property type="project" value="InterPro"/>
</dbReference>
<name>A0AAU9TA77_THLAR</name>
<feature type="compositionally biased region" description="Basic and acidic residues" evidence="2">
    <location>
        <begin position="228"/>
        <end position="243"/>
    </location>
</feature>